<reference evidence="1 2" key="1">
    <citation type="submission" date="2024-02" db="EMBL/GenBank/DDBJ databases">
        <title>First report Erwinia aphidicola in onion in Chile.</title>
        <authorList>
            <person name="Valenzuela M."/>
            <person name="Pena M."/>
            <person name="Dutta B."/>
        </authorList>
    </citation>
    <scope>NUCLEOTIDE SEQUENCE [LARGE SCALE GENOMIC DNA]</scope>
    <source>
        <strain evidence="1 2">QCJ3A</strain>
    </source>
</reference>
<accession>A0ABU8DKP4</accession>
<dbReference type="SUPFAM" id="SSF52096">
    <property type="entry name" value="ClpP/crotonase"/>
    <property type="match status" value="1"/>
</dbReference>
<organism evidence="1 2">
    <name type="scientific">Erwinia aphidicola</name>
    <dbReference type="NCBI Taxonomy" id="68334"/>
    <lineage>
        <taxon>Bacteria</taxon>
        <taxon>Pseudomonadati</taxon>
        <taxon>Pseudomonadota</taxon>
        <taxon>Gammaproteobacteria</taxon>
        <taxon>Enterobacterales</taxon>
        <taxon>Erwiniaceae</taxon>
        <taxon>Erwinia</taxon>
    </lineage>
</organism>
<dbReference type="InterPro" id="IPR029045">
    <property type="entry name" value="ClpP/crotonase-like_dom_sf"/>
</dbReference>
<comment type="caution">
    <text evidence="1">The sequence shown here is derived from an EMBL/GenBank/DDBJ whole genome shotgun (WGS) entry which is preliminary data.</text>
</comment>
<dbReference type="EMBL" id="JBANEI010000014">
    <property type="protein sequence ID" value="MEI2683498.1"/>
    <property type="molecule type" value="Genomic_DNA"/>
</dbReference>
<evidence type="ECO:0000313" key="2">
    <source>
        <dbReference type="Proteomes" id="UP001306592"/>
    </source>
</evidence>
<dbReference type="Gene3D" id="3.90.226.10">
    <property type="entry name" value="2-enoyl-CoA Hydratase, Chain A, domain 1"/>
    <property type="match status" value="1"/>
</dbReference>
<keyword evidence="2" id="KW-1185">Reference proteome</keyword>
<proteinExistence type="predicted"/>
<dbReference type="Proteomes" id="UP001306592">
    <property type="component" value="Unassembled WGS sequence"/>
</dbReference>
<gene>
    <name evidence="1" type="ORF">V8N49_17765</name>
</gene>
<name>A0ABU8DKP4_ERWAP</name>
<protein>
    <submittedName>
        <fullName evidence="1">Uncharacterized protein</fullName>
    </submittedName>
</protein>
<dbReference type="RefSeq" id="WP_336203477.1">
    <property type="nucleotide sequence ID" value="NZ_JBANEI010000014.1"/>
</dbReference>
<evidence type="ECO:0000313" key="1">
    <source>
        <dbReference type="EMBL" id="MEI2683498.1"/>
    </source>
</evidence>
<sequence>MRKGKLNNLLSCKYLVMTSVFLLILIFKSGSCEAYEEIDIPDVRALLNPPEIYIKEDTLFYNGQITDTSFLVFLKLVNKHPAKTVSISSTGGDAENALKIASYIFSHGMDVDVRSVCASACANYIFPAGKNKHLSNDSYLLWHGGLNGPDRELTVTGNISKEDFLKLDQIKRLRKEDAEFYKMIDVGLQVSFCPQLNPDYKDKYPEKWFSYSPEDIEKFGIKNIHYATSASQWAASMRKKHVIFGNYCN</sequence>